<organism evidence="2 3">
    <name type="scientific">Fomitopsis schrenkii</name>
    <name type="common">Brown rot fungus</name>
    <dbReference type="NCBI Taxonomy" id="2126942"/>
    <lineage>
        <taxon>Eukaryota</taxon>
        <taxon>Fungi</taxon>
        <taxon>Dikarya</taxon>
        <taxon>Basidiomycota</taxon>
        <taxon>Agaricomycotina</taxon>
        <taxon>Agaricomycetes</taxon>
        <taxon>Polyporales</taxon>
        <taxon>Fomitopsis</taxon>
    </lineage>
</organism>
<evidence type="ECO:0000256" key="1">
    <source>
        <dbReference type="SAM" id="MobiDB-lite"/>
    </source>
</evidence>
<dbReference type="InParanoid" id="S8DXR5"/>
<name>S8DXR5_FOMSC</name>
<feature type="compositionally biased region" description="Basic and acidic residues" evidence="1">
    <location>
        <begin position="53"/>
        <end position="63"/>
    </location>
</feature>
<dbReference type="HOGENOM" id="CLU_083385_0_0_1"/>
<dbReference type="Proteomes" id="UP000015241">
    <property type="component" value="Unassembled WGS sequence"/>
</dbReference>
<evidence type="ECO:0000313" key="2">
    <source>
        <dbReference type="EMBL" id="EPS95928.1"/>
    </source>
</evidence>
<dbReference type="AlphaFoldDB" id="S8DXR5"/>
<evidence type="ECO:0000313" key="3">
    <source>
        <dbReference type="Proteomes" id="UP000015241"/>
    </source>
</evidence>
<gene>
    <name evidence="2" type="ORF">FOMPIDRAFT_1025575</name>
</gene>
<protein>
    <submittedName>
        <fullName evidence="2">Uncharacterized protein</fullName>
    </submittedName>
</protein>
<reference evidence="2 3" key="1">
    <citation type="journal article" date="2012" name="Science">
        <title>The Paleozoic origin of enzymatic lignin decomposition reconstructed from 31 fungal genomes.</title>
        <authorList>
            <person name="Floudas D."/>
            <person name="Binder M."/>
            <person name="Riley R."/>
            <person name="Barry K."/>
            <person name="Blanchette R.A."/>
            <person name="Henrissat B."/>
            <person name="Martinez A.T."/>
            <person name="Otillar R."/>
            <person name="Spatafora J.W."/>
            <person name="Yadav J.S."/>
            <person name="Aerts A."/>
            <person name="Benoit I."/>
            <person name="Boyd A."/>
            <person name="Carlson A."/>
            <person name="Copeland A."/>
            <person name="Coutinho P.M."/>
            <person name="de Vries R.P."/>
            <person name="Ferreira P."/>
            <person name="Findley K."/>
            <person name="Foster B."/>
            <person name="Gaskell J."/>
            <person name="Glotzer D."/>
            <person name="Gorecki P."/>
            <person name="Heitman J."/>
            <person name="Hesse C."/>
            <person name="Hori C."/>
            <person name="Igarashi K."/>
            <person name="Jurgens J.A."/>
            <person name="Kallen N."/>
            <person name="Kersten P."/>
            <person name="Kohler A."/>
            <person name="Kuees U."/>
            <person name="Kumar T.K.A."/>
            <person name="Kuo A."/>
            <person name="LaButti K."/>
            <person name="Larrondo L.F."/>
            <person name="Lindquist E."/>
            <person name="Ling A."/>
            <person name="Lombard V."/>
            <person name="Lucas S."/>
            <person name="Lundell T."/>
            <person name="Martin R."/>
            <person name="McLaughlin D.J."/>
            <person name="Morgenstern I."/>
            <person name="Morin E."/>
            <person name="Murat C."/>
            <person name="Nagy L.G."/>
            <person name="Nolan M."/>
            <person name="Ohm R.A."/>
            <person name="Patyshakuliyeva A."/>
            <person name="Rokas A."/>
            <person name="Ruiz-Duenas F.J."/>
            <person name="Sabat G."/>
            <person name="Salamov A."/>
            <person name="Samejima M."/>
            <person name="Schmutz J."/>
            <person name="Slot J.C."/>
            <person name="St John F."/>
            <person name="Stenlid J."/>
            <person name="Sun H."/>
            <person name="Sun S."/>
            <person name="Syed K."/>
            <person name="Tsang A."/>
            <person name="Wiebenga A."/>
            <person name="Young D."/>
            <person name="Pisabarro A."/>
            <person name="Eastwood D.C."/>
            <person name="Martin F."/>
            <person name="Cullen D."/>
            <person name="Grigoriev I.V."/>
            <person name="Hibbett D.S."/>
        </authorList>
    </citation>
    <scope>NUCLEOTIDE SEQUENCE</scope>
    <source>
        <strain evidence="3">FP-58527</strain>
    </source>
</reference>
<proteinExistence type="predicted"/>
<feature type="region of interest" description="Disordered" evidence="1">
    <location>
        <begin position="106"/>
        <end position="200"/>
    </location>
</feature>
<keyword evidence="3" id="KW-1185">Reference proteome</keyword>
<dbReference type="EMBL" id="KE504197">
    <property type="protein sequence ID" value="EPS95928.1"/>
    <property type="molecule type" value="Genomic_DNA"/>
</dbReference>
<sequence>MSAFRAVSKHTRSLSRTMQAPSRAFHSPFKVLANSPLTSAPPSNATASLIYEKQQDASPEPRRSLAGTQTYVVSEPDPADTPYEVPSGAYPTSAPYVSFAAAELSNHGAQHSSSSASLAHPTLSRAVPQNKSGVMASSAVRHGEAPGEMRGGSDGGLGLMDGKTTTGENRLADRNPQPDDPAVAEKWSKMGNDNAWKDRK</sequence>
<dbReference type="eggNOG" id="ENOG502SSAY">
    <property type="taxonomic scope" value="Eukaryota"/>
</dbReference>
<dbReference type="STRING" id="743788.S8DXR5"/>
<feature type="compositionally biased region" description="Polar residues" evidence="1">
    <location>
        <begin position="35"/>
        <end position="47"/>
    </location>
</feature>
<feature type="region of interest" description="Disordered" evidence="1">
    <location>
        <begin position="1"/>
        <end position="21"/>
    </location>
</feature>
<feature type="region of interest" description="Disordered" evidence="1">
    <location>
        <begin position="33"/>
        <end position="90"/>
    </location>
</feature>
<feature type="compositionally biased region" description="Gly residues" evidence="1">
    <location>
        <begin position="149"/>
        <end position="159"/>
    </location>
</feature>
<dbReference type="OrthoDB" id="3355886at2759"/>
<accession>S8DXR5</accession>
<feature type="compositionally biased region" description="Low complexity" evidence="1">
    <location>
        <begin position="106"/>
        <end position="124"/>
    </location>
</feature>